<dbReference type="RefSeq" id="WP_192755424.1">
    <property type="nucleotide sequence ID" value="NZ_BAABJL010000005.1"/>
</dbReference>
<dbReference type="InterPro" id="IPR002934">
    <property type="entry name" value="Polymerase_NTP_transf_dom"/>
</dbReference>
<dbReference type="Gene3D" id="3.30.460.10">
    <property type="entry name" value="Beta Polymerase, domain 2"/>
    <property type="match status" value="1"/>
</dbReference>
<reference evidence="2" key="1">
    <citation type="submission" date="2020-10" db="EMBL/GenBank/DDBJ databases">
        <title>Sequencing the genomes of 1000 actinobacteria strains.</title>
        <authorList>
            <person name="Klenk H.-P."/>
        </authorList>
    </citation>
    <scope>NUCLEOTIDE SEQUENCE</scope>
    <source>
        <strain evidence="2">DSM 45354</strain>
    </source>
</reference>
<feature type="domain" description="Polymerase nucleotidyl transferase" evidence="1">
    <location>
        <begin position="12"/>
        <end position="53"/>
    </location>
</feature>
<comment type="caution">
    <text evidence="2">The sequence shown here is derived from an EMBL/GenBank/DDBJ whole genome shotgun (WGS) entry which is preliminary data.</text>
</comment>
<dbReference type="SUPFAM" id="SSF81301">
    <property type="entry name" value="Nucleotidyltransferase"/>
    <property type="match status" value="1"/>
</dbReference>
<keyword evidence="3" id="KW-1185">Reference proteome</keyword>
<proteinExistence type="predicted"/>
<organism evidence="2 3">
    <name type="scientific">Actinopolymorpha pittospori</name>
    <dbReference type="NCBI Taxonomy" id="648752"/>
    <lineage>
        <taxon>Bacteria</taxon>
        <taxon>Bacillati</taxon>
        <taxon>Actinomycetota</taxon>
        <taxon>Actinomycetes</taxon>
        <taxon>Propionibacteriales</taxon>
        <taxon>Actinopolymorphaceae</taxon>
        <taxon>Actinopolymorpha</taxon>
    </lineage>
</organism>
<evidence type="ECO:0000313" key="3">
    <source>
        <dbReference type="Proteomes" id="UP000638648"/>
    </source>
</evidence>
<dbReference type="GO" id="GO:0016779">
    <property type="term" value="F:nucleotidyltransferase activity"/>
    <property type="evidence" value="ECO:0007669"/>
    <property type="project" value="InterPro"/>
</dbReference>
<evidence type="ECO:0000313" key="2">
    <source>
        <dbReference type="EMBL" id="MBE1612358.1"/>
    </source>
</evidence>
<sequence length="254" mass="27663">MGERTWHSDALCEIAAAAASDRAVSELWVHGSAATGDLDEWSDLDVALVVPVEDVHKVASPDWLGFLGHAWTYQATERDGGAGVRVVYRDGRWVDLLAVSESEALPAVRRQVVLPDSPTGRVTGTAEAFRLPELPAQIYDFRFTAALAVVKDARDDLLMGGHLALQLPRACLELAMLLRDHEMGTTHHRHGGPGNEVLERVLDLIPEEDSGRDSVLDLVDASAGLFDDLAAQVWPDYASDWAGLTVLLDRARAR</sequence>
<dbReference type="InterPro" id="IPR043519">
    <property type="entry name" value="NT_sf"/>
</dbReference>
<dbReference type="CDD" id="cd05403">
    <property type="entry name" value="NT_KNTase_like"/>
    <property type="match status" value="1"/>
</dbReference>
<evidence type="ECO:0000259" key="1">
    <source>
        <dbReference type="Pfam" id="PF01909"/>
    </source>
</evidence>
<dbReference type="Pfam" id="PF01909">
    <property type="entry name" value="NTP_transf_2"/>
    <property type="match status" value="1"/>
</dbReference>
<accession>A0A927N8V4</accession>
<name>A0A927N8V4_9ACTN</name>
<gene>
    <name evidence="2" type="ORF">HEB94_009206</name>
</gene>
<dbReference type="EMBL" id="JADBEM010000001">
    <property type="protein sequence ID" value="MBE1612358.1"/>
    <property type="molecule type" value="Genomic_DNA"/>
</dbReference>
<dbReference type="Proteomes" id="UP000638648">
    <property type="component" value="Unassembled WGS sequence"/>
</dbReference>
<dbReference type="AlphaFoldDB" id="A0A927N8V4"/>
<protein>
    <recommendedName>
        <fullName evidence="1">Polymerase nucleotidyl transferase domain-containing protein</fullName>
    </recommendedName>
</protein>